<evidence type="ECO:0000313" key="6">
    <source>
        <dbReference type="Proteomes" id="UP000663891"/>
    </source>
</evidence>
<comment type="caution">
    <text evidence="2">The sequence shown here is derived from an EMBL/GenBank/DDBJ whole genome shotgun (WGS) entry which is preliminary data.</text>
</comment>
<sequence length="106" mass="11589">MVIGLRCYICSNCEKPSNLQVVENGASGYSCSKTTGMVGGKIQYVSRGYYRTEKCYEYNVVNDGTGYFQNCCTGDACNKSHVLSNSLGLLIILLIAVNILKLTIIQ</sequence>
<dbReference type="SUPFAM" id="SSF57302">
    <property type="entry name" value="Snake toxin-like"/>
    <property type="match status" value="1"/>
</dbReference>
<accession>A0A814MES0</accession>
<proteinExistence type="predicted"/>
<organism evidence="2 6">
    <name type="scientific">Adineta steineri</name>
    <dbReference type="NCBI Taxonomy" id="433720"/>
    <lineage>
        <taxon>Eukaryota</taxon>
        <taxon>Metazoa</taxon>
        <taxon>Spiralia</taxon>
        <taxon>Gnathifera</taxon>
        <taxon>Rotifera</taxon>
        <taxon>Eurotatoria</taxon>
        <taxon>Bdelloidea</taxon>
        <taxon>Adinetida</taxon>
        <taxon>Adinetidae</taxon>
        <taxon>Adineta</taxon>
    </lineage>
</organism>
<gene>
    <name evidence="3" type="ORF">IZO911_LOCUS22816</name>
    <name evidence="4" type="ORF">KXQ929_LOCUS17274</name>
    <name evidence="5" type="ORF">OKA104_LOCUS27484</name>
    <name evidence="2" type="ORF">VCS650_LOCUS18863</name>
</gene>
<dbReference type="Proteomes" id="UP000663881">
    <property type="component" value="Unassembled WGS sequence"/>
</dbReference>
<dbReference type="OrthoDB" id="10016694at2759"/>
<keyword evidence="1" id="KW-0812">Transmembrane</keyword>
<dbReference type="Proteomes" id="UP000663891">
    <property type="component" value="Unassembled WGS sequence"/>
</dbReference>
<dbReference type="AlphaFoldDB" id="A0A814MES0"/>
<dbReference type="EMBL" id="CAJNOE010000258">
    <property type="protein sequence ID" value="CAF1096883.1"/>
    <property type="molecule type" value="Genomic_DNA"/>
</dbReference>
<evidence type="ECO:0000256" key="1">
    <source>
        <dbReference type="SAM" id="Phobius"/>
    </source>
</evidence>
<feature type="transmembrane region" description="Helical" evidence="1">
    <location>
        <begin position="82"/>
        <end position="100"/>
    </location>
</feature>
<evidence type="ECO:0000313" key="5">
    <source>
        <dbReference type="EMBL" id="CAF3960122.1"/>
    </source>
</evidence>
<dbReference type="EMBL" id="CAJOBB010001080">
    <property type="protein sequence ID" value="CAF3805008.1"/>
    <property type="molecule type" value="Genomic_DNA"/>
</dbReference>
<evidence type="ECO:0000313" key="2">
    <source>
        <dbReference type="EMBL" id="CAF1078226.1"/>
    </source>
</evidence>
<evidence type="ECO:0000313" key="3">
    <source>
        <dbReference type="EMBL" id="CAF1096883.1"/>
    </source>
</evidence>
<dbReference type="EMBL" id="CAJNON010000183">
    <property type="protein sequence ID" value="CAF1078226.1"/>
    <property type="molecule type" value="Genomic_DNA"/>
</dbReference>
<protein>
    <submittedName>
        <fullName evidence="2">Uncharacterized protein</fullName>
    </submittedName>
</protein>
<name>A0A814MES0_9BILA</name>
<dbReference type="Proteomes" id="UP000663868">
    <property type="component" value="Unassembled WGS sequence"/>
</dbReference>
<reference evidence="2" key="1">
    <citation type="submission" date="2021-02" db="EMBL/GenBank/DDBJ databases">
        <authorList>
            <person name="Nowell W R."/>
        </authorList>
    </citation>
    <scope>NUCLEOTIDE SEQUENCE</scope>
</reference>
<keyword evidence="1" id="KW-0472">Membrane</keyword>
<dbReference type="Proteomes" id="UP000663860">
    <property type="component" value="Unassembled WGS sequence"/>
</dbReference>
<dbReference type="InterPro" id="IPR045860">
    <property type="entry name" value="Snake_toxin-like_sf"/>
</dbReference>
<dbReference type="EMBL" id="CAJOAY010002534">
    <property type="protein sequence ID" value="CAF3960122.1"/>
    <property type="molecule type" value="Genomic_DNA"/>
</dbReference>
<evidence type="ECO:0000313" key="4">
    <source>
        <dbReference type="EMBL" id="CAF3805008.1"/>
    </source>
</evidence>
<keyword evidence="1" id="KW-1133">Transmembrane helix</keyword>